<protein>
    <submittedName>
        <fullName evidence="1">Competence protein ComEA</fullName>
    </submittedName>
</protein>
<gene>
    <name evidence="1" type="ORF">C1A40_10635</name>
</gene>
<dbReference type="InterPro" id="IPR051675">
    <property type="entry name" value="Endo/Exo/Phosphatase_dom_1"/>
</dbReference>
<dbReference type="AlphaFoldDB" id="A0A2I7SJ23"/>
<dbReference type="OrthoDB" id="981124at2"/>
<proteinExistence type="predicted"/>
<dbReference type="Proteomes" id="UP000236592">
    <property type="component" value="Chromosome"/>
</dbReference>
<organism evidence="1 2">
    <name type="scientific">Pseudotamlana carrageenivorans</name>
    <dbReference type="NCBI Taxonomy" id="2069432"/>
    <lineage>
        <taxon>Bacteria</taxon>
        <taxon>Pseudomonadati</taxon>
        <taxon>Bacteroidota</taxon>
        <taxon>Flavobacteriia</taxon>
        <taxon>Flavobacteriales</taxon>
        <taxon>Flavobacteriaceae</taxon>
        <taxon>Pseudotamlana</taxon>
    </lineage>
</organism>
<dbReference type="PANTHER" id="PTHR21180:SF32">
    <property type="entry name" value="ENDONUCLEASE_EXONUCLEASE_PHOSPHATASE FAMILY DOMAIN-CONTAINING PROTEIN 1"/>
    <property type="match status" value="1"/>
</dbReference>
<dbReference type="EMBL" id="CP025938">
    <property type="protein sequence ID" value="AUS05889.1"/>
    <property type="molecule type" value="Genomic_DNA"/>
</dbReference>
<dbReference type="RefSeq" id="WP_102995886.1">
    <property type="nucleotide sequence ID" value="NZ_CP025938.1"/>
</dbReference>
<reference evidence="2" key="1">
    <citation type="submission" date="2018-01" db="EMBL/GenBank/DDBJ databases">
        <title>Complete genome of Tamlana sp. UJ94.</title>
        <authorList>
            <person name="Jung J."/>
            <person name="Chung D."/>
            <person name="Bae S.S."/>
            <person name="Baek K."/>
        </authorList>
    </citation>
    <scope>NUCLEOTIDE SEQUENCE [LARGE SCALE GENOMIC DNA]</scope>
    <source>
        <strain evidence="2">UJ94</strain>
    </source>
</reference>
<dbReference type="PANTHER" id="PTHR21180">
    <property type="entry name" value="ENDONUCLEASE/EXONUCLEASE/PHOSPHATASE FAMILY DOMAIN-CONTAINING PROTEIN 1"/>
    <property type="match status" value="1"/>
</dbReference>
<sequence length="293" mass="33910">MKSHVTFSRNQRHGIFLLLLLIIVLQGVYFFIDFPSEDVVVDHTRLLQFEKTMDSLRLEKLQKLKPKIKPFNPNYMDDFKGAVLGMSTIEIDRLLDFRSQNQWINSSEEFQNVTQISDSLFEAISPYFKFPDWVKASRAKKEISNNFKGLKTDAEKNDLNTATAIELQHVSGVGKVLSSRIVKYRNSLLGGFTDVVQLEDVYGLNLQVIQNITEQFVVKTPKVIHKIELNTATVNQLVTIPHIDYDLAHRIIEYRQLRSGYNGINELLKVKEFPVNKIKIIQLYLHLEKNIDE</sequence>
<name>A0A2I7SJ23_9FLAO</name>
<dbReference type="InterPro" id="IPR010994">
    <property type="entry name" value="RuvA_2-like"/>
</dbReference>
<dbReference type="Pfam" id="PF12836">
    <property type="entry name" value="HHH_3"/>
    <property type="match status" value="2"/>
</dbReference>
<dbReference type="KEGG" id="taj:C1A40_10635"/>
<evidence type="ECO:0000313" key="1">
    <source>
        <dbReference type="EMBL" id="AUS05889.1"/>
    </source>
</evidence>
<keyword evidence="2" id="KW-1185">Reference proteome</keyword>
<accession>A0A2I7SJ23</accession>
<evidence type="ECO:0000313" key="2">
    <source>
        <dbReference type="Proteomes" id="UP000236592"/>
    </source>
</evidence>
<dbReference type="SUPFAM" id="SSF47781">
    <property type="entry name" value="RuvA domain 2-like"/>
    <property type="match status" value="2"/>
</dbReference>
<dbReference type="Gene3D" id="1.10.150.320">
    <property type="entry name" value="Photosystem II 12 kDa extrinsic protein"/>
    <property type="match status" value="2"/>
</dbReference>